<feature type="transmembrane region" description="Helical" evidence="5">
    <location>
        <begin position="76"/>
        <end position="96"/>
    </location>
</feature>
<feature type="transmembrane region" description="Helical" evidence="5">
    <location>
        <begin position="50"/>
        <end position="69"/>
    </location>
</feature>
<dbReference type="InterPro" id="IPR020846">
    <property type="entry name" value="MFS_dom"/>
</dbReference>
<reference evidence="7 8" key="1">
    <citation type="submission" date="2024-09" db="EMBL/GenBank/DDBJ databases">
        <authorList>
            <person name="Sun Q."/>
            <person name="Mori K."/>
        </authorList>
    </citation>
    <scope>NUCLEOTIDE SEQUENCE [LARGE SCALE GENOMIC DNA]</scope>
    <source>
        <strain evidence="7 8">TBRC 7907</strain>
    </source>
</reference>
<keyword evidence="8" id="KW-1185">Reference proteome</keyword>
<feature type="domain" description="Major facilitator superfamily (MFS) profile" evidence="6">
    <location>
        <begin position="11"/>
        <end position="437"/>
    </location>
</feature>
<feature type="transmembrane region" description="Helical" evidence="5">
    <location>
        <begin position="330"/>
        <end position="348"/>
    </location>
</feature>
<name>A0ABV6A5T2_9PSEU</name>
<keyword evidence="2 5" id="KW-0812">Transmembrane</keyword>
<dbReference type="PROSITE" id="PS50850">
    <property type="entry name" value="MFS"/>
    <property type="match status" value="1"/>
</dbReference>
<keyword evidence="3 5" id="KW-1133">Transmembrane helix</keyword>
<evidence type="ECO:0000259" key="6">
    <source>
        <dbReference type="PROSITE" id="PS50850"/>
    </source>
</evidence>
<feature type="transmembrane region" description="Helical" evidence="5">
    <location>
        <begin position="264"/>
        <end position="285"/>
    </location>
</feature>
<evidence type="ECO:0000256" key="2">
    <source>
        <dbReference type="ARBA" id="ARBA00022692"/>
    </source>
</evidence>
<dbReference type="Gene3D" id="1.20.1250.20">
    <property type="entry name" value="MFS general substrate transporter like domains"/>
    <property type="match status" value="2"/>
</dbReference>
<protein>
    <submittedName>
        <fullName evidence="7">MFS transporter</fullName>
    </submittedName>
</protein>
<sequence length="437" mass="43909">MLTVPGQRSAVLPVASAATLLVLMNFTAPMTVLGQIAGPLGASATEQTWLLSGISVGLAALLLAAGSLADNHGRRLVFVVGAAGLAASSVLSAVAWDPLAFTVGRVAQGAASAALLATSLGLIGHAFPPGPERARAAGLWGAMLGGGITLGPIVAGALTDLTHWSVVYWLFALSAAVLAVLARLTLPESKSLAPQRLDVLGLITLGPGLAFLVAAVTGTREGWARPGVLVPLALAVVLLGAFVRVESRARAPMLDLALFRRPAFLLAVGGALFIGLAVIGLMSYLPTMVRNATGLSSLAVAGVFSLWSGTSFLASLHAKRLAGRFTDRHQVVASLLVIAVAQVALLGAVDRHDWVRLVVALPVAGVATGLLNATLARLAIGSVPADRSAMGSGANNTVRYLGSALGTAMVVAAGGGNGAILMSAGMALVGAILAVLT</sequence>
<comment type="subcellular location">
    <subcellularLocation>
        <location evidence="1">Cell membrane</location>
        <topology evidence="1">Multi-pass membrane protein</topology>
    </subcellularLocation>
</comment>
<evidence type="ECO:0000256" key="5">
    <source>
        <dbReference type="SAM" id="Phobius"/>
    </source>
</evidence>
<feature type="transmembrane region" description="Helical" evidence="5">
    <location>
        <begin position="397"/>
        <end position="413"/>
    </location>
</feature>
<proteinExistence type="predicted"/>
<organism evidence="7 8">
    <name type="scientific">Allokutzneria oryzae</name>
    <dbReference type="NCBI Taxonomy" id="1378989"/>
    <lineage>
        <taxon>Bacteria</taxon>
        <taxon>Bacillati</taxon>
        <taxon>Actinomycetota</taxon>
        <taxon>Actinomycetes</taxon>
        <taxon>Pseudonocardiales</taxon>
        <taxon>Pseudonocardiaceae</taxon>
        <taxon>Allokutzneria</taxon>
    </lineage>
</organism>
<feature type="transmembrane region" description="Helical" evidence="5">
    <location>
        <begin position="108"/>
        <end position="127"/>
    </location>
</feature>
<feature type="transmembrane region" description="Helical" evidence="5">
    <location>
        <begin position="354"/>
        <end position="376"/>
    </location>
</feature>
<dbReference type="InterPro" id="IPR011701">
    <property type="entry name" value="MFS"/>
</dbReference>
<dbReference type="EMBL" id="JBHLZU010000027">
    <property type="protein sequence ID" value="MFB9908525.1"/>
    <property type="molecule type" value="Genomic_DNA"/>
</dbReference>
<keyword evidence="4 5" id="KW-0472">Membrane</keyword>
<evidence type="ECO:0000313" key="8">
    <source>
        <dbReference type="Proteomes" id="UP001589693"/>
    </source>
</evidence>
<evidence type="ECO:0000256" key="1">
    <source>
        <dbReference type="ARBA" id="ARBA00004651"/>
    </source>
</evidence>
<gene>
    <name evidence="7" type="ORF">ACFFQA_31705</name>
</gene>
<dbReference type="SUPFAM" id="SSF103473">
    <property type="entry name" value="MFS general substrate transporter"/>
    <property type="match status" value="1"/>
</dbReference>
<dbReference type="InterPro" id="IPR036259">
    <property type="entry name" value="MFS_trans_sf"/>
</dbReference>
<feature type="transmembrane region" description="Helical" evidence="5">
    <location>
        <begin position="165"/>
        <end position="185"/>
    </location>
</feature>
<evidence type="ECO:0000256" key="3">
    <source>
        <dbReference type="ARBA" id="ARBA00022989"/>
    </source>
</evidence>
<comment type="caution">
    <text evidence="7">The sequence shown here is derived from an EMBL/GenBank/DDBJ whole genome shotgun (WGS) entry which is preliminary data.</text>
</comment>
<evidence type="ECO:0000256" key="4">
    <source>
        <dbReference type="ARBA" id="ARBA00023136"/>
    </source>
</evidence>
<dbReference type="PANTHER" id="PTHR42718">
    <property type="entry name" value="MAJOR FACILITATOR SUPERFAMILY MULTIDRUG TRANSPORTER MFSC"/>
    <property type="match status" value="1"/>
</dbReference>
<feature type="transmembrane region" description="Helical" evidence="5">
    <location>
        <begin position="197"/>
        <end position="217"/>
    </location>
</feature>
<dbReference type="PANTHER" id="PTHR42718:SF49">
    <property type="entry name" value="EXPORT PROTEIN"/>
    <property type="match status" value="1"/>
</dbReference>
<evidence type="ECO:0000313" key="7">
    <source>
        <dbReference type="EMBL" id="MFB9908525.1"/>
    </source>
</evidence>
<dbReference type="RefSeq" id="WP_377860313.1">
    <property type="nucleotide sequence ID" value="NZ_JBHLZU010000027.1"/>
</dbReference>
<feature type="transmembrane region" description="Helical" evidence="5">
    <location>
        <begin position="297"/>
        <end position="318"/>
    </location>
</feature>
<accession>A0ABV6A5T2</accession>
<dbReference type="Pfam" id="PF07690">
    <property type="entry name" value="MFS_1"/>
    <property type="match status" value="1"/>
</dbReference>
<feature type="transmembrane region" description="Helical" evidence="5">
    <location>
        <begin position="139"/>
        <end position="159"/>
    </location>
</feature>
<dbReference type="Proteomes" id="UP001589693">
    <property type="component" value="Unassembled WGS sequence"/>
</dbReference>
<feature type="transmembrane region" description="Helical" evidence="5">
    <location>
        <begin position="223"/>
        <end position="243"/>
    </location>
</feature>